<dbReference type="EMBL" id="KZ293682">
    <property type="protein sequence ID" value="PBK86767.1"/>
    <property type="molecule type" value="Genomic_DNA"/>
</dbReference>
<accession>A0A2H3DCF5</accession>
<dbReference type="Proteomes" id="UP000217790">
    <property type="component" value="Unassembled WGS sequence"/>
</dbReference>
<name>A0A2H3DCF5_ARMGA</name>
<dbReference type="OrthoDB" id="10385551at2759"/>
<proteinExistence type="predicted"/>
<dbReference type="InParanoid" id="A0A2H3DCF5"/>
<reference evidence="2" key="1">
    <citation type="journal article" date="2017" name="Nat. Ecol. Evol.">
        <title>Genome expansion and lineage-specific genetic innovations in the forest pathogenic fungi Armillaria.</title>
        <authorList>
            <person name="Sipos G."/>
            <person name="Prasanna A.N."/>
            <person name="Walter M.C."/>
            <person name="O'Connor E."/>
            <person name="Balint B."/>
            <person name="Krizsan K."/>
            <person name="Kiss B."/>
            <person name="Hess J."/>
            <person name="Varga T."/>
            <person name="Slot J."/>
            <person name="Riley R."/>
            <person name="Boka B."/>
            <person name="Rigling D."/>
            <person name="Barry K."/>
            <person name="Lee J."/>
            <person name="Mihaltcheva S."/>
            <person name="LaButti K."/>
            <person name="Lipzen A."/>
            <person name="Waldron R."/>
            <person name="Moloney N.M."/>
            <person name="Sperisen C."/>
            <person name="Kredics L."/>
            <person name="Vagvoelgyi C."/>
            <person name="Patrignani A."/>
            <person name="Fitzpatrick D."/>
            <person name="Nagy I."/>
            <person name="Doyle S."/>
            <person name="Anderson J.B."/>
            <person name="Grigoriev I.V."/>
            <person name="Gueldener U."/>
            <person name="Muensterkoetter M."/>
            <person name="Nagy L.G."/>
        </authorList>
    </citation>
    <scope>NUCLEOTIDE SEQUENCE [LARGE SCALE GENOMIC DNA]</scope>
    <source>
        <strain evidence="2">Ar21-2</strain>
    </source>
</reference>
<protein>
    <submittedName>
        <fullName evidence="1">Uncharacterized protein</fullName>
    </submittedName>
</protein>
<sequence>MPRVQPTILDTSNIILTTLGMSDICLKLQLHVESTPGIDLKVGRIYSAMAWNPAYVLVPSYRPKMRRQSIRNYDTDSYVCDLYQSLYTSSTMGYGTVVLNEQPGMELHFFFCPLQVVAGVEKNENTKNPTLSAHFPPKTSWYGNFLIMVTVDKKPVNFEQMPTFSDLVDDTVKKFVIDYVGEFLALKQGANYQLVRNEAIPTFLNRFTVNETGTMIL</sequence>
<evidence type="ECO:0000313" key="1">
    <source>
        <dbReference type="EMBL" id="PBK86767.1"/>
    </source>
</evidence>
<evidence type="ECO:0000313" key="2">
    <source>
        <dbReference type="Proteomes" id="UP000217790"/>
    </source>
</evidence>
<organism evidence="1 2">
    <name type="scientific">Armillaria gallica</name>
    <name type="common">Bulbous honey fungus</name>
    <name type="synonym">Armillaria bulbosa</name>
    <dbReference type="NCBI Taxonomy" id="47427"/>
    <lineage>
        <taxon>Eukaryota</taxon>
        <taxon>Fungi</taxon>
        <taxon>Dikarya</taxon>
        <taxon>Basidiomycota</taxon>
        <taxon>Agaricomycotina</taxon>
        <taxon>Agaricomycetes</taxon>
        <taxon>Agaricomycetidae</taxon>
        <taxon>Agaricales</taxon>
        <taxon>Marasmiineae</taxon>
        <taxon>Physalacriaceae</taxon>
        <taxon>Armillaria</taxon>
    </lineage>
</organism>
<gene>
    <name evidence="1" type="ORF">ARMGADRAFT_1035322</name>
</gene>
<keyword evidence="2" id="KW-1185">Reference proteome</keyword>
<dbReference type="AlphaFoldDB" id="A0A2H3DCF5"/>